<dbReference type="GO" id="GO:0006412">
    <property type="term" value="P:translation"/>
    <property type="evidence" value="ECO:0007669"/>
    <property type="project" value="UniProtKB-UniRule"/>
</dbReference>
<evidence type="ECO:0000313" key="10">
    <source>
        <dbReference type="EMBL" id="HIS25063.1"/>
    </source>
</evidence>
<dbReference type="Gene3D" id="3.40.5.10">
    <property type="entry name" value="Ribosomal protein L9, N-terminal domain"/>
    <property type="match status" value="1"/>
</dbReference>
<dbReference type="InterPro" id="IPR036935">
    <property type="entry name" value="Ribosomal_bL9_N_sf"/>
</dbReference>
<dbReference type="InterPro" id="IPR009027">
    <property type="entry name" value="Ribosomal_bL9/RNase_H1_N"/>
</dbReference>
<dbReference type="Pfam" id="PF03948">
    <property type="entry name" value="Ribosomal_L9_C"/>
    <property type="match status" value="1"/>
</dbReference>
<dbReference type="GO" id="GO:0005840">
    <property type="term" value="C:ribosome"/>
    <property type="evidence" value="ECO:0007669"/>
    <property type="project" value="UniProtKB-KW"/>
</dbReference>
<evidence type="ECO:0000256" key="6">
    <source>
        <dbReference type="ARBA" id="ARBA00035292"/>
    </source>
</evidence>
<comment type="caution">
    <text evidence="10">The sequence shown here is derived from an EMBL/GenBank/DDBJ whole genome shotgun (WGS) entry which is preliminary data.</text>
</comment>
<dbReference type="PANTHER" id="PTHR21368">
    <property type="entry name" value="50S RIBOSOMAL PROTEIN L9"/>
    <property type="match status" value="1"/>
</dbReference>
<dbReference type="InterPro" id="IPR020069">
    <property type="entry name" value="Ribosomal_bL9_C"/>
</dbReference>
<evidence type="ECO:0000256" key="2">
    <source>
        <dbReference type="ARBA" id="ARBA00022730"/>
    </source>
</evidence>
<evidence type="ECO:0000256" key="4">
    <source>
        <dbReference type="ARBA" id="ARBA00022980"/>
    </source>
</evidence>
<evidence type="ECO:0000256" key="5">
    <source>
        <dbReference type="ARBA" id="ARBA00023274"/>
    </source>
</evidence>
<dbReference type="AlphaFoldDB" id="A0A9D1JI94"/>
<evidence type="ECO:0000259" key="9">
    <source>
        <dbReference type="PROSITE" id="PS00651"/>
    </source>
</evidence>
<keyword evidence="2 7" id="KW-0699">rRNA-binding</keyword>
<evidence type="ECO:0000256" key="7">
    <source>
        <dbReference type="HAMAP-Rule" id="MF_00503"/>
    </source>
</evidence>
<evidence type="ECO:0000256" key="1">
    <source>
        <dbReference type="ARBA" id="ARBA00010605"/>
    </source>
</evidence>
<dbReference type="EMBL" id="DVIR01000060">
    <property type="protein sequence ID" value="HIS25063.1"/>
    <property type="molecule type" value="Genomic_DNA"/>
</dbReference>
<keyword evidence="4 7" id="KW-0689">Ribosomal protein</keyword>
<dbReference type="SUPFAM" id="SSF55653">
    <property type="entry name" value="Ribosomal protein L9 C-domain"/>
    <property type="match status" value="1"/>
</dbReference>
<dbReference type="NCBIfam" id="TIGR00158">
    <property type="entry name" value="L9"/>
    <property type="match status" value="1"/>
</dbReference>
<dbReference type="InterPro" id="IPR036791">
    <property type="entry name" value="Ribosomal_bL9_C_sf"/>
</dbReference>
<comment type="function">
    <text evidence="7">Binds to the 23S rRNA.</text>
</comment>
<accession>A0A9D1JI94</accession>
<dbReference type="InterPro" id="IPR000244">
    <property type="entry name" value="Ribosomal_bL9"/>
</dbReference>
<feature type="domain" description="Ribosomal protein L9" evidence="9">
    <location>
        <begin position="13"/>
        <end position="40"/>
    </location>
</feature>
<dbReference type="HAMAP" id="MF_00503">
    <property type="entry name" value="Ribosomal_bL9"/>
    <property type="match status" value="1"/>
</dbReference>
<reference evidence="10" key="1">
    <citation type="submission" date="2020-10" db="EMBL/GenBank/DDBJ databases">
        <authorList>
            <person name="Gilroy R."/>
        </authorList>
    </citation>
    <scope>NUCLEOTIDE SEQUENCE</scope>
    <source>
        <strain evidence="10">CHK157-1446</strain>
    </source>
</reference>
<dbReference type="Gene3D" id="3.10.430.100">
    <property type="entry name" value="Ribosomal protein L9, C-terminal domain"/>
    <property type="match status" value="1"/>
</dbReference>
<dbReference type="Pfam" id="PF01281">
    <property type="entry name" value="Ribosomal_L9_N"/>
    <property type="match status" value="1"/>
</dbReference>
<dbReference type="GO" id="GO:0003735">
    <property type="term" value="F:structural constituent of ribosome"/>
    <property type="evidence" value="ECO:0007669"/>
    <property type="project" value="InterPro"/>
</dbReference>
<evidence type="ECO:0000256" key="3">
    <source>
        <dbReference type="ARBA" id="ARBA00022884"/>
    </source>
</evidence>
<feature type="coiled-coil region" evidence="8">
    <location>
        <begin position="44"/>
        <end position="71"/>
    </location>
</feature>
<keyword evidence="5 7" id="KW-0687">Ribonucleoprotein</keyword>
<dbReference type="InterPro" id="IPR020594">
    <property type="entry name" value="Ribosomal_bL9_bac/chp"/>
</dbReference>
<organism evidence="10 11">
    <name type="scientific">Candidatus Faeciplasma gallinarum</name>
    <dbReference type="NCBI Taxonomy" id="2840799"/>
    <lineage>
        <taxon>Bacteria</taxon>
        <taxon>Bacillati</taxon>
        <taxon>Bacillota</taxon>
        <taxon>Clostridia</taxon>
        <taxon>Eubacteriales</taxon>
        <taxon>Oscillospiraceae</taxon>
        <taxon>Oscillospiraceae incertae sedis</taxon>
        <taxon>Candidatus Faeciplasma</taxon>
    </lineage>
</organism>
<protein>
    <recommendedName>
        <fullName evidence="6 7">Large ribosomal subunit protein bL9</fullName>
    </recommendedName>
</protein>
<dbReference type="InterPro" id="IPR020070">
    <property type="entry name" value="Ribosomal_bL9_N"/>
</dbReference>
<evidence type="ECO:0000313" key="11">
    <source>
        <dbReference type="Proteomes" id="UP000823982"/>
    </source>
</evidence>
<dbReference type="SUPFAM" id="SSF55658">
    <property type="entry name" value="L9 N-domain-like"/>
    <property type="match status" value="1"/>
</dbReference>
<comment type="similarity">
    <text evidence="1 7">Belongs to the bacterial ribosomal protein bL9 family.</text>
</comment>
<dbReference type="PROSITE" id="PS00651">
    <property type="entry name" value="RIBOSOMAL_L9"/>
    <property type="match status" value="1"/>
</dbReference>
<sequence>MKVILIKDVKGSGKAGTILDVADGYARNFLLAKGYAIEATAKNVNDLRGKKEAEQHRLDVAKAEAVELASKLEGKQIVIKAKAGQGGKLFGSVTSATISDLIKSNFGFDIDKKKIALSSDIKAYGDYGIEIKMTQGVSCKMTVKVEPED</sequence>
<dbReference type="GO" id="GO:0019843">
    <property type="term" value="F:rRNA binding"/>
    <property type="evidence" value="ECO:0007669"/>
    <property type="project" value="UniProtKB-UniRule"/>
</dbReference>
<evidence type="ECO:0000256" key="8">
    <source>
        <dbReference type="SAM" id="Coils"/>
    </source>
</evidence>
<dbReference type="Proteomes" id="UP000823982">
    <property type="component" value="Unassembled WGS sequence"/>
</dbReference>
<dbReference type="FunFam" id="3.40.5.10:FF:000002">
    <property type="entry name" value="50S ribosomal protein L9"/>
    <property type="match status" value="1"/>
</dbReference>
<keyword evidence="8" id="KW-0175">Coiled coil</keyword>
<reference evidence="10" key="2">
    <citation type="journal article" date="2021" name="PeerJ">
        <title>Extensive microbial diversity within the chicken gut microbiome revealed by metagenomics and culture.</title>
        <authorList>
            <person name="Gilroy R."/>
            <person name="Ravi A."/>
            <person name="Getino M."/>
            <person name="Pursley I."/>
            <person name="Horton D.L."/>
            <person name="Alikhan N.F."/>
            <person name="Baker D."/>
            <person name="Gharbi K."/>
            <person name="Hall N."/>
            <person name="Watson M."/>
            <person name="Adriaenssens E.M."/>
            <person name="Foster-Nyarko E."/>
            <person name="Jarju S."/>
            <person name="Secka A."/>
            <person name="Antonio M."/>
            <person name="Oren A."/>
            <person name="Chaudhuri R.R."/>
            <person name="La Ragione R."/>
            <person name="Hildebrand F."/>
            <person name="Pallen M.J."/>
        </authorList>
    </citation>
    <scope>NUCLEOTIDE SEQUENCE</scope>
    <source>
        <strain evidence="10">CHK157-1446</strain>
    </source>
</reference>
<dbReference type="GO" id="GO:1990904">
    <property type="term" value="C:ribonucleoprotein complex"/>
    <property type="evidence" value="ECO:0007669"/>
    <property type="project" value="UniProtKB-KW"/>
</dbReference>
<keyword evidence="3 7" id="KW-0694">RNA-binding</keyword>
<gene>
    <name evidence="7" type="primary">rplI</name>
    <name evidence="10" type="ORF">IAD01_06655</name>
</gene>
<proteinExistence type="inferred from homology"/>
<name>A0A9D1JI94_9FIRM</name>